<evidence type="ECO:0000313" key="3">
    <source>
        <dbReference type="WBParaSite" id="L893_g5997.t1"/>
    </source>
</evidence>
<name>A0A1I8AI60_9BILA</name>
<evidence type="ECO:0000256" key="1">
    <source>
        <dbReference type="SAM" id="MobiDB-lite"/>
    </source>
</evidence>
<sequence length="139" mass="16282">MKQIKASSQSEISTRGAYTCLSKRRVLNTKARGPENTGEGTVPRRVYFAMSAFETRHRLLDTSLSKPERLKTKMVAQRRRVEIDETQTVRVCFKTSPLKQTRHQSVVDISFRHPRDETRSRETSLGQRRQRSRRHQVRL</sequence>
<feature type="compositionally biased region" description="Basic residues" evidence="1">
    <location>
        <begin position="128"/>
        <end position="139"/>
    </location>
</feature>
<reference evidence="3" key="1">
    <citation type="submission" date="2016-11" db="UniProtKB">
        <authorList>
            <consortium name="WormBaseParasite"/>
        </authorList>
    </citation>
    <scope>IDENTIFICATION</scope>
</reference>
<feature type="compositionally biased region" description="Basic and acidic residues" evidence="1">
    <location>
        <begin position="111"/>
        <end position="122"/>
    </location>
</feature>
<organism evidence="2 3">
    <name type="scientific">Steinernema glaseri</name>
    <dbReference type="NCBI Taxonomy" id="37863"/>
    <lineage>
        <taxon>Eukaryota</taxon>
        <taxon>Metazoa</taxon>
        <taxon>Ecdysozoa</taxon>
        <taxon>Nematoda</taxon>
        <taxon>Chromadorea</taxon>
        <taxon>Rhabditida</taxon>
        <taxon>Tylenchina</taxon>
        <taxon>Panagrolaimomorpha</taxon>
        <taxon>Strongyloidoidea</taxon>
        <taxon>Steinernematidae</taxon>
        <taxon>Steinernema</taxon>
    </lineage>
</organism>
<protein>
    <submittedName>
        <fullName evidence="3">Uncharacterized protein</fullName>
    </submittedName>
</protein>
<accession>A0A1I8AI60</accession>
<keyword evidence="2" id="KW-1185">Reference proteome</keyword>
<proteinExistence type="predicted"/>
<dbReference type="WBParaSite" id="L893_g5997.t1">
    <property type="protein sequence ID" value="L893_g5997.t1"/>
    <property type="gene ID" value="L893_g5997"/>
</dbReference>
<dbReference type="AlphaFoldDB" id="A0A1I8AI60"/>
<feature type="region of interest" description="Disordered" evidence="1">
    <location>
        <begin position="111"/>
        <end position="139"/>
    </location>
</feature>
<evidence type="ECO:0000313" key="2">
    <source>
        <dbReference type="Proteomes" id="UP000095287"/>
    </source>
</evidence>
<dbReference type="Proteomes" id="UP000095287">
    <property type="component" value="Unplaced"/>
</dbReference>